<reference evidence="1 2" key="1">
    <citation type="journal article" date="2016" name="Nat. Commun.">
        <title>Thousands of microbial genomes shed light on interconnected biogeochemical processes in an aquifer system.</title>
        <authorList>
            <person name="Anantharaman K."/>
            <person name="Brown C.T."/>
            <person name="Hug L.A."/>
            <person name="Sharon I."/>
            <person name="Castelle C.J."/>
            <person name="Probst A.J."/>
            <person name="Thomas B.C."/>
            <person name="Singh A."/>
            <person name="Wilkins M.J."/>
            <person name="Karaoz U."/>
            <person name="Brodie E.L."/>
            <person name="Williams K.H."/>
            <person name="Hubbard S.S."/>
            <person name="Banfield J.F."/>
        </authorList>
    </citation>
    <scope>NUCLEOTIDE SEQUENCE [LARGE SCALE GENOMIC DNA]</scope>
</reference>
<sequence length="161" mass="18829">MESGRVVRPALYELNFWPFMVCPQVFAEWRWTNLSDLVQAAGWTPGWLPKKQVFLEFADKQFRGTPYRGVGIAIKLHQAEWMAVSKGDTVIMRNGKEFFWTKQELRTPRSWPYLAEPHTRPIDYLCQLEQICVPSGWANGVLDEIERRRKAGEPIFQSVNR</sequence>
<organism evidence="1 2">
    <name type="scientific">Candidatus Liptonbacteria bacterium RIFCSPLOWO2_01_FULL_52_25</name>
    <dbReference type="NCBI Taxonomy" id="1798650"/>
    <lineage>
        <taxon>Bacteria</taxon>
        <taxon>Candidatus Liptoniibacteriota</taxon>
    </lineage>
</organism>
<protein>
    <submittedName>
        <fullName evidence="1">Uncharacterized protein</fullName>
    </submittedName>
</protein>
<dbReference type="AlphaFoldDB" id="A0A1G2CFS6"/>
<dbReference type="Proteomes" id="UP000178880">
    <property type="component" value="Unassembled WGS sequence"/>
</dbReference>
<evidence type="ECO:0000313" key="1">
    <source>
        <dbReference type="EMBL" id="OGZ00254.1"/>
    </source>
</evidence>
<dbReference type="EMBL" id="MHLA01000005">
    <property type="protein sequence ID" value="OGZ00254.1"/>
    <property type="molecule type" value="Genomic_DNA"/>
</dbReference>
<comment type="caution">
    <text evidence="1">The sequence shown here is derived from an EMBL/GenBank/DDBJ whole genome shotgun (WGS) entry which is preliminary data.</text>
</comment>
<name>A0A1G2CFS6_9BACT</name>
<evidence type="ECO:0000313" key="2">
    <source>
        <dbReference type="Proteomes" id="UP000178880"/>
    </source>
</evidence>
<proteinExistence type="predicted"/>
<accession>A0A1G2CFS6</accession>
<gene>
    <name evidence="1" type="ORF">A2945_04470</name>
</gene>